<sequence length="104" mass="11095">MSNFYEIPLTPDPQTFTITLSGVIYRLTVQYRAAGGTGWILDIADASGNALVNGVPLVTGVDLLGQYAYLGFGGRLWVQGAASPDDVPTFDDLGIGSHVFWVTD</sequence>
<accession>A0ABN5D2A5</accession>
<dbReference type="RefSeq" id="WP_027787520.1">
    <property type="nucleotide sequence ID" value="NZ_BCNU01000004.1"/>
</dbReference>
<feature type="domain" description="Cyanophage baseplate Pam3 plug gp18" evidence="1">
    <location>
        <begin position="5"/>
        <end position="103"/>
    </location>
</feature>
<evidence type="ECO:0000259" key="1">
    <source>
        <dbReference type="Pfam" id="PF22479"/>
    </source>
</evidence>
<dbReference type="Pfam" id="PF22479">
    <property type="entry name" value="Pam3_gp18"/>
    <property type="match status" value="1"/>
</dbReference>
<proteinExistence type="predicted"/>
<protein>
    <recommendedName>
        <fullName evidence="1">Cyanophage baseplate Pam3 plug gp18 domain-containing protein</fullName>
    </recommendedName>
</protein>
<evidence type="ECO:0000313" key="3">
    <source>
        <dbReference type="Proteomes" id="UP000218103"/>
    </source>
</evidence>
<name>A0ABN5D2A5_BURCE</name>
<dbReference type="InterPro" id="IPR054252">
    <property type="entry name" value="Pam3_gp18"/>
</dbReference>
<organism evidence="2 3">
    <name type="scientific">Burkholderia cepacia</name>
    <name type="common">Pseudomonas cepacia</name>
    <dbReference type="NCBI Taxonomy" id="292"/>
    <lineage>
        <taxon>Bacteria</taxon>
        <taxon>Pseudomonadati</taxon>
        <taxon>Pseudomonadota</taxon>
        <taxon>Betaproteobacteria</taxon>
        <taxon>Burkholderiales</taxon>
        <taxon>Burkholderiaceae</taxon>
        <taxon>Burkholderia</taxon>
        <taxon>Burkholderia cepacia complex</taxon>
    </lineage>
</organism>
<reference evidence="3" key="1">
    <citation type="submission" date="2017-09" db="EMBL/GenBank/DDBJ databases">
        <title>FDA dAtabase for Regulatory Grade micrObial Sequences (FDA-ARGOS): Supporting development and validation of Infectious Disease Dx tests.</title>
        <authorList>
            <person name="Minogue T."/>
            <person name="Wolcott M."/>
            <person name="Wasieloski L."/>
            <person name="Aguilar W."/>
            <person name="Moore D."/>
            <person name="Tallon L.J."/>
            <person name="Sadzewicz L."/>
            <person name="Ott S."/>
            <person name="Zhao X."/>
            <person name="Nagaraj S."/>
            <person name="Vavikolanu K."/>
            <person name="Aluvathingal J."/>
            <person name="Nadendla S."/>
            <person name="Sichtig H."/>
        </authorList>
    </citation>
    <scope>NUCLEOTIDE SEQUENCE [LARGE SCALE GENOMIC DNA]</scope>
    <source>
        <strain evidence="3">FDAARGOS_388</strain>
    </source>
</reference>
<dbReference type="Proteomes" id="UP000218103">
    <property type="component" value="Chromosome 1"/>
</dbReference>
<gene>
    <name evidence="2" type="ORF">CO711_17285</name>
</gene>
<dbReference type="EMBL" id="CP023518">
    <property type="protein sequence ID" value="ATF78997.1"/>
    <property type="molecule type" value="Genomic_DNA"/>
</dbReference>
<keyword evidence="3" id="KW-1185">Reference proteome</keyword>
<evidence type="ECO:0000313" key="2">
    <source>
        <dbReference type="EMBL" id="ATF78997.1"/>
    </source>
</evidence>